<organism evidence="3 4">
    <name type="scientific">Moraxella caviae</name>
    <dbReference type="NCBI Taxonomy" id="34060"/>
    <lineage>
        <taxon>Bacteria</taxon>
        <taxon>Pseudomonadati</taxon>
        <taxon>Pseudomonadota</taxon>
        <taxon>Gammaproteobacteria</taxon>
        <taxon>Moraxellales</taxon>
        <taxon>Moraxellaceae</taxon>
        <taxon>Moraxella</taxon>
    </lineage>
</organism>
<gene>
    <name evidence="3" type="ORF">B0181_10950</name>
</gene>
<protein>
    <recommendedName>
        <fullName evidence="2">Trimeric autotransporter adhesin Trp ring domain-containing protein</fullName>
    </recommendedName>
</protein>
<evidence type="ECO:0000256" key="1">
    <source>
        <dbReference type="SAM" id="Coils"/>
    </source>
</evidence>
<feature type="non-terminal residue" evidence="3">
    <location>
        <position position="1"/>
    </location>
</feature>
<dbReference type="InterPro" id="IPR040482">
    <property type="entry name" value="Trp_ring"/>
</dbReference>
<dbReference type="SUPFAM" id="SSF101999">
    <property type="entry name" value="Trimeric adhesin"/>
    <property type="match status" value="3"/>
</dbReference>
<feature type="coiled-coil region" evidence="1">
    <location>
        <begin position="141"/>
        <end position="168"/>
    </location>
</feature>
<sequence length="561" mass="58786">NVNNAATVGDILNSGWNLQNNGNSVDFVKPYDTVNFVNGKGTTAVAKPNDDGTVSNVQYDINVDNSTIVFNEKPMLDANGDIVLDAEGNTVTFTELTVNTGDINANPIGDVKGPVTAAEEALKAAEEALNNLPDTATEEERTAAEEAVEAAKNKLNNAGNKVATAQNVADAINASGWNLTTSASKGQVSGETVELISPSDFVTIDAGKNIAITQDGSTITIATGDTVEFTTVNFNGGPRLEGDGKGNLVLVNLSEDPNKLPAITGISSGLDTTPVVINPNGTPDVDMLVNLDTPDVSDDTALTVGDARNMGWVVAAEGNDYQDTVKNANKVNFVGEGMATVTGETKDGVRTITVNVDAQNLVENAQLPVVYTDEEGNKVTIIDGNFYPEGSVKLDGNVYPEGTVLVDGKPVDKDGNPVDPIAEPIDKDTIIASMNNGNNETAPMQLTNVGSNLPNTYNIDLATPNGNPEDTENPVTKEQKLPVDKDGNFVLNVNNAATVGDILNSGWNLQNNGNSVDFVKPYDTVNFVDGNITTAVATASKDGTTSNVTYNVNFDPNTLTT</sequence>
<comment type="caution">
    <text evidence="3">The sequence shown here is derived from an EMBL/GenBank/DDBJ whole genome shotgun (WGS) entry which is preliminary data.</text>
</comment>
<proteinExistence type="predicted"/>
<dbReference type="EMBL" id="MUXU01000084">
    <property type="protein sequence ID" value="OOR87157.1"/>
    <property type="molecule type" value="Genomic_DNA"/>
</dbReference>
<keyword evidence="1" id="KW-0175">Coiled coil</keyword>
<keyword evidence="4" id="KW-1185">Reference proteome</keyword>
<dbReference type="Gene3D" id="3.90.1780.10">
    <property type="entry name" value="Trimeric adhesin"/>
    <property type="match status" value="4"/>
</dbReference>
<dbReference type="Gene3D" id="2.20.25.140">
    <property type="match status" value="1"/>
</dbReference>
<feature type="domain" description="Trimeric autotransporter adhesin Trp ring" evidence="2">
    <location>
        <begin position="310"/>
        <end position="357"/>
    </location>
</feature>
<feature type="non-terminal residue" evidence="3">
    <location>
        <position position="561"/>
    </location>
</feature>
<dbReference type="Proteomes" id="UP000190435">
    <property type="component" value="Unassembled WGS sequence"/>
</dbReference>
<dbReference type="Pfam" id="PF18669">
    <property type="entry name" value="Trp_ring"/>
    <property type="match status" value="1"/>
</dbReference>
<name>A0A1S9ZUS9_9GAMM</name>
<evidence type="ECO:0000313" key="3">
    <source>
        <dbReference type="EMBL" id="OOR87157.1"/>
    </source>
</evidence>
<evidence type="ECO:0000259" key="2">
    <source>
        <dbReference type="Pfam" id="PF18669"/>
    </source>
</evidence>
<reference evidence="3 4" key="1">
    <citation type="submission" date="2017-02" db="EMBL/GenBank/DDBJ databases">
        <title>Draft genome sequence of Moraxella caviae CCUG 355 type strain.</title>
        <authorList>
            <person name="Engstrom-Jakobsson H."/>
            <person name="Salva-Serra F."/>
            <person name="Thorell K."/>
            <person name="Gonzales-Siles L."/>
            <person name="Karlsson R."/>
            <person name="Boulund F."/>
            <person name="Engstrand L."/>
            <person name="Moore E."/>
        </authorList>
    </citation>
    <scope>NUCLEOTIDE SEQUENCE [LARGE SCALE GENOMIC DNA]</scope>
    <source>
        <strain evidence="3 4">CCUG 355</strain>
    </source>
</reference>
<evidence type="ECO:0000313" key="4">
    <source>
        <dbReference type="Proteomes" id="UP000190435"/>
    </source>
</evidence>
<accession>A0A1S9ZUS9</accession>
<dbReference type="AlphaFoldDB" id="A0A1S9ZUS9"/>
<dbReference type="InterPro" id="IPR037174">
    <property type="entry name" value="Trimeric_adhesin"/>
</dbReference>